<dbReference type="InterPro" id="IPR045851">
    <property type="entry name" value="AMP-bd_C_sf"/>
</dbReference>
<evidence type="ECO:0000259" key="6">
    <source>
        <dbReference type="Pfam" id="PF23024"/>
    </source>
</evidence>
<dbReference type="InterPro" id="IPR040097">
    <property type="entry name" value="FAAL/FAAC"/>
</dbReference>
<dbReference type="OrthoDB" id="5480912at2"/>
<evidence type="ECO:0000259" key="5">
    <source>
        <dbReference type="Pfam" id="PF00501"/>
    </source>
</evidence>
<dbReference type="SUPFAM" id="SSF56801">
    <property type="entry name" value="Acetyl-CoA synthetase-like"/>
    <property type="match status" value="1"/>
</dbReference>
<protein>
    <submittedName>
        <fullName evidence="7">AMP-dependent synthetase</fullName>
    </submittedName>
</protein>
<comment type="similarity">
    <text evidence="1">Belongs to the ATP-dependent AMP-binding enzyme family.</text>
</comment>
<dbReference type="Pfam" id="PF23024">
    <property type="entry name" value="AMP-dom_DIP2-like"/>
    <property type="match status" value="1"/>
</dbReference>
<dbReference type="PROSITE" id="PS00455">
    <property type="entry name" value="AMP_BINDING"/>
    <property type="match status" value="1"/>
</dbReference>
<dbReference type="Gene3D" id="3.30.300.30">
    <property type="match status" value="1"/>
</dbReference>
<dbReference type="InterPro" id="IPR025110">
    <property type="entry name" value="AMP-bd_C"/>
</dbReference>
<gene>
    <name evidence="7" type="ORF">C9I28_25935</name>
</gene>
<dbReference type="InterPro" id="IPR020845">
    <property type="entry name" value="AMP-binding_CS"/>
</dbReference>
<dbReference type="Proteomes" id="UP000240505">
    <property type="component" value="Chromosome"/>
</dbReference>
<dbReference type="GO" id="GO:0006633">
    <property type="term" value="P:fatty acid biosynthetic process"/>
    <property type="evidence" value="ECO:0007669"/>
    <property type="project" value="TreeGrafter"/>
</dbReference>
<dbReference type="InterPro" id="IPR000873">
    <property type="entry name" value="AMP-dep_synth/lig_dom"/>
</dbReference>
<dbReference type="AlphaFoldDB" id="A0A2R4CG94"/>
<dbReference type="PANTHER" id="PTHR22754:SF32">
    <property type="entry name" value="DISCO-INTERACTING PROTEIN 2"/>
    <property type="match status" value="1"/>
</dbReference>
<dbReference type="GO" id="GO:0071766">
    <property type="term" value="P:Actinobacterium-type cell wall biogenesis"/>
    <property type="evidence" value="ECO:0007669"/>
    <property type="project" value="UniProtKB-ARBA"/>
</dbReference>
<dbReference type="GO" id="GO:0070566">
    <property type="term" value="F:adenylyltransferase activity"/>
    <property type="evidence" value="ECO:0007669"/>
    <property type="project" value="TreeGrafter"/>
</dbReference>
<dbReference type="KEGG" id="masz:C9I28_25935"/>
<sequence length="617" mass="65335">MTSSSSISTAAIAATAAAAVHAQDVDMDAVLRRRATATPDEVAMRFLRNGEDDVVDLTYRQLDQRAARLAHQLRQQLAPGARVLLVLEPGLNYVTALFAIFKAGATAVPSFPPVGTRAVSRFASICNDCGAELVIAEGSLRAAEERLNAALSAEGKVPAWLFAGADFFEALDARPEVAQGAPNADPDFPALLQYTSGSTGDPKGVILSAGNLISNSRVLDIRMGTAEKHVGFTWLPPYHDMGLMGALLLSVYSGFTLVMMTPAHFVQRPLRWLKGLSKYRVTSSVGPNFALDLCVDTITDEEVDGLDLSSLKLLFCGAEPVRQATLDRFAEKFGPAGFSSTAYVPCYGLAEATLFISGKADSNAVPHRILLDQASLAAGVIAPATLDAPATAIISCGTVATDHVMVIVDPETREPVPEGTVGEIWFKGASVAQGYLNKPEASDEVFRAHLAGDPQDGPYLRTGDLGFMMDDELYITGRIKDVIIFAGRNLYPQDIEAVAQACHPAIRTNGVAAFAVTRDDKEHLVVVAEILRSAKLNAEDLENVEDAIAAAITLSHGVAPHTVHLAPVSTIPLTTSGKVRRSACRDAFNAGALAVAKPRPTPAAAAEADTSTLLPQE</sequence>
<keyword evidence="8" id="KW-1185">Reference proteome</keyword>
<feature type="domain" description="AMP-dependent synthetase/ligase" evidence="5">
    <location>
        <begin position="31"/>
        <end position="436"/>
    </location>
</feature>
<dbReference type="FunFam" id="3.40.50.12780:FF:000013">
    <property type="entry name" value="Long-chain-fatty-acid--AMP ligase FadD32"/>
    <property type="match status" value="1"/>
</dbReference>
<dbReference type="Pfam" id="PF00501">
    <property type="entry name" value="AMP-binding"/>
    <property type="match status" value="1"/>
</dbReference>
<reference evidence="7 8" key="1">
    <citation type="submission" date="2018-03" db="EMBL/GenBank/DDBJ databases">
        <title>Massilia armeniaca sp. nov., isolated from desert soil.</title>
        <authorList>
            <person name="Huang H."/>
            <person name="Ren M."/>
        </authorList>
    </citation>
    <scope>NUCLEOTIDE SEQUENCE [LARGE SCALE GENOMIC DNA]</scope>
    <source>
        <strain evidence="7 8">ZMN-3</strain>
    </source>
</reference>
<proteinExistence type="inferred from homology"/>
<keyword evidence="3" id="KW-0276">Fatty acid metabolism</keyword>
<evidence type="ECO:0000256" key="2">
    <source>
        <dbReference type="ARBA" id="ARBA00022598"/>
    </source>
</evidence>
<dbReference type="GO" id="GO:0005886">
    <property type="term" value="C:plasma membrane"/>
    <property type="evidence" value="ECO:0007669"/>
    <property type="project" value="TreeGrafter"/>
</dbReference>
<evidence type="ECO:0000256" key="3">
    <source>
        <dbReference type="ARBA" id="ARBA00022832"/>
    </source>
</evidence>
<feature type="domain" description="AMP-binding enzyme C-terminal" evidence="6">
    <location>
        <begin position="481"/>
        <end position="595"/>
    </location>
</feature>
<dbReference type="CDD" id="cd05931">
    <property type="entry name" value="FAAL"/>
    <property type="match status" value="1"/>
</dbReference>
<name>A0A2R4CG94_9BURK</name>
<evidence type="ECO:0000313" key="7">
    <source>
        <dbReference type="EMBL" id="AVR98691.1"/>
    </source>
</evidence>
<evidence type="ECO:0000256" key="1">
    <source>
        <dbReference type="ARBA" id="ARBA00006432"/>
    </source>
</evidence>
<dbReference type="GO" id="GO:0016874">
    <property type="term" value="F:ligase activity"/>
    <property type="evidence" value="ECO:0007669"/>
    <property type="project" value="UniProtKB-KW"/>
</dbReference>
<keyword evidence="2" id="KW-0436">Ligase</keyword>
<evidence type="ECO:0000256" key="4">
    <source>
        <dbReference type="ARBA" id="ARBA00023098"/>
    </source>
</evidence>
<accession>A0A2R4CG94</accession>
<dbReference type="EMBL" id="CP028324">
    <property type="protein sequence ID" value="AVR98691.1"/>
    <property type="molecule type" value="Genomic_DNA"/>
</dbReference>
<evidence type="ECO:0000313" key="8">
    <source>
        <dbReference type="Proteomes" id="UP000240505"/>
    </source>
</evidence>
<dbReference type="Gene3D" id="3.40.50.12780">
    <property type="entry name" value="N-terminal domain of ligase-like"/>
    <property type="match status" value="1"/>
</dbReference>
<dbReference type="PANTHER" id="PTHR22754">
    <property type="entry name" value="DISCO-INTERACTING PROTEIN 2 DIP2 -RELATED"/>
    <property type="match status" value="1"/>
</dbReference>
<organism evidence="7 8">
    <name type="scientific">Pseudoduganella armeniaca</name>
    <dbReference type="NCBI Taxonomy" id="2072590"/>
    <lineage>
        <taxon>Bacteria</taxon>
        <taxon>Pseudomonadati</taxon>
        <taxon>Pseudomonadota</taxon>
        <taxon>Betaproteobacteria</taxon>
        <taxon>Burkholderiales</taxon>
        <taxon>Oxalobacteraceae</taxon>
        <taxon>Telluria group</taxon>
        <taxon>Pseudoduganella</taxon>
    </lineage>
</organism>
<keyword evidence="4" id="KW-0443">Lipid metabolism</keyword>
<dbReference type="InterPro" id="IPR042099">
    <property type="entry name" value="ANL_N_sf"/>
</dbReference>